<accession>A0A6P8CRG0</accession>
<evidence type="ECO:0000313" key="3">
    <source>
        <dbReference type="RefSeq" id="XP_031383886.1"/>
    </source>
</evidence>
<name>A0A6P8CRG0_PUNGR</name>
<evidence type="ECO:0000256" key="1">
    <source>
        <dbReference type="SAM" id="MobiDB-lite"/>
    </source>
</evidence>
<dbReference type="GeneID" id="116197781"/>
<dbReference type="Proteomes" id="UP000515151">
    <property type="component" value="Chromosome 2"/>
</dbReference>
<keyword evidence="2" id="KW-1185">Reference proteome</keyword>
<proteinExistence type="predicted"/>
<gene>
    <name evidence="3" type="primary">LOC116197781</name>
</gene>
<sequence length="138" mass="15210">MSGALSLSLSLCVSRRDFIHFNIVQSQVKLKTQEGEEEKTRRRKREDSPTKGKLELLGGMLSGSRLPLIRLDASFPSIIASPTPVGCSFHHHQLNNQPHPSQNPKKILPLRQSTQLIAAGMKGKGVGGCRRGPYTQQN</sequence>
<feature type="compositionally biased region" description="Basic and acidic residues" evidence="1">
    <location>
        <begin position="31"/>
        <end position="54"/>
    </location>
</feature>
<feature type="region of interest" description="Disordered" evidence="1">
    <location>
        <begin position="31"/>
        <end position="56"/>
    </location>
</feature>
<dbReference type="RefSeq" id="XP_031383886.1">
    <property type="nucleotide sequence ID" value="XM_031528026.1"/>
</dbReference>
<reference evidence="2" key="1">
    <citation type="journal article" date="2020" name="Plant Biotechnol. J.">
        <title>The pomegranate (Punica granatum L.) draft genome dissects genetic divergence between soft- and hard-seeded cultivars.</title>
        <authorList>
            <person name="Luo X."/>
            <person name="Li H."/>
            <person name="Wu Z."/>
            <person name="Yao W."/>
            <person name="Zhao P."/>
            <person name="Cao D."/>
            <person name="Yu H."/>
            <person name="Li K."/>
            <person name="Poudel K."/>
            <person name="Zhao D."/>
            <person name="Zhang F."/>
            <person name="Xia X."/>
            <person name="Chen L."/>
            <person name="Wang Q."/>
            <person name="Jing D."/>
            <person name="Cao S."/>
        </authorList>
    </citation>
    <scope>NUCLEOTIDE SEQUENCE [LARGE SCALE GENOMIC DNA]</scope>
    <source>
        <strain evidence="2">cv. Tunisia</strain>
    </source>
</reference>
<dbReference type="AlphaFoldDB" id="A0A6P8CRG0"/>
<protein>
    <submittedName>
        <fullName evidence="3">Uncharacterized protein LOC116197781</fullName>
    </submittedName>
</protein>
<organism evidence="2 3">
    <name type="scientific">Punica granatum</name>
    <name type="common">Pomegranate</name>
    <dbReference type="NCBI Taxonomy" id="22663"/>
    <lineage>
        <taxon>Eukaryota</taxon>
        <taxon>Viridiplantae</taxon>
        <taxon>Streptophyta</taxon>
        <taxon>Embryophyta</taxon>
        <taxon>Tracheophyta</taxon>
        <taxon>Spermatophyta</taxon>
        <taxon>Magnoliopsida</taxon>
        <taxon>eudicotyledons</taxon>
        <taxon>Gunneridae</taxon>
        <taxon>Pentapetalae</taxon>
        <taxon>rosids</taxon>
        <taxon>malvids</taxon>
        <taxon>Myrtales</taxon>
        <taxon>Lythraceae</taxon>
        <taxon>Punica</taxon>
    </lineage>
</organism>
<evidence type="ECO:0000313" key="2">
    <source>
        <dbReference type="Proteomes" id="UP000515151"/>
    </source>
</evidence>
<reference evidence="3" key="2">
    <citation type="submission" date="2025-08" db="UniProtKB">
        <authorList>
            <consortium name="RefSeq"/>
        </authorList>
    </citation>
    <scope>IDENTIFICATION</scope>
    <source>
        <tissue evidence="3">Leaf</tissue>
    </source>
</reference>